<sequence>MHVPVQLAMVNDPPRPFYGVLEPGGTARFRFHLDLAPRVDREEDETATPSYDRRIIFVYHYVRTSRLLKHPAQESSADRATGPRLDILAPLCWKLKESAR</sequence>
<proteinExistence type="predicted"/>
<dbReference type="InParanoid" id="A0A369JZA0"/>
<gene>
    <name evidence="1" type="ORF">Hypma_007878</name>
</gene>
<protein>
    <submittedName>
        <fullName evidence="1">Uncharacterized protein</fullName>
    </submittedName>
</protein>
<dbReference type="AlphaFoldDB" id="A0A369JZA0"/>
<comment type="caution">
    <text evidence="1">The sequence shown here is derived from an EMBL/GenBank/DDBJ whole genome shotgun (WGS) entry which is preliminary data.</text>
</comment>
<name>A0A369JZA0_HYPMA</name>
<organism evidence="1 2">
    <name type="scientific">Hypsizygus marmoreus</name>
    <name type="common">White beech mushroom</name>
    <name type="synonym">Agaricus marmoreus</name>
    <dbReference type="NCBI Taxonomy" id="39966"/>
    <lineage>
        <taxon>Eukaryota</taxon>
        <taxon>Fungi</taxon>
        <taxon>Dikarya</taxon>
        <taxon>Basidiomycota</taxon>
        <taxon>Agaricomycotina</taxon>
        <taxon>Agaricomycetes</taxon>
        <taxon>Agaricomycetidae</taxon>
        <taxon>Agaricales</taxon>
        <taxon>Tricholomatineae</taxon>
        <taxon>Lyophyllaceae</taxon>
        <taxon>Hypsizygus</taxon>
    </lineage>
</organism>
<reference evidence="1" key="1">
    <citation type="submission" date="2018-04" db="EMBL/GenBank/DDBJ databases">
        <title>Whole genome sequencing of Hypsizygus marmoreus.</title>
        <authorList>
            <person name="Choi I.-G."/>
            <person name="Min B."/>
            <person name="Kim J.-G."/>
            <person name="Kim S."/>
            <person name="Oh Y.-L."/>
            <person name="Kong W.-S."/>
            <person name="Park H."/>
            <person name="Jeong J."/>
            <person name="Song E.-S."/>
        </authorList>
    </citation>
    <scope>NUCLEOTIDE SEQUENCE [LARGE SCALE GENOMIC DNA]</scope>
    <source>
        <strain evidence="1">51987-8</strain>
    </source>
</reference>
<evidence type="ECO:0000313" key="2">
    <source>
        <dbReference type="Proteomes" id="UP000076154"/>
    </source>
</evidence>
<evidence type="ECO:0000313" key="1">
    <source>
        <dbReference type="EMBL" id="RDB24953.1"/>
    </source>
</evidence>
<keyword evidence="2" id="KW-1185">Reference proteome</keyword>
<accession>A0A369JZA0</accession>
<dbReference type="EMBL" id="LUEZ02000041">
    <property type="protein sequence ID" value="RDB24953.1"/>
    <property type="molecule type" value="Genomic_DNA"/>
</dbReference>
<dbReference type="Proteomes" id="UP000076154">
    <property type="component" value="Unassembled WGS sequence"/>
</dbReference>